<evidence type="ECO:0000313" key="6">
    <source>
        <dbReference type="Proteomes" id="UP000659654"/>
    </source>
</evidence>
<dbReference type="InterPro" id="IPR033121">
    <property type="entry name" value="PEPTIDASE_A1"/>
</dbReference>
<evidence type="ECO:0000256" key="1">
    <source>
        <dbReference type="ARBA" id="ARBA00007447"/>
    </source>
</evidence>
<evidence type="ECO:0000256" key="2">
    <source>
        <dbReference type="PIRSR" id="PIRSR601461-2"/>
    </source>
</evidence>
<dbReference type="SUPFAM" id="SSF50630">
    <property type="entry name" value="Acid proteases"/>
    <property type="match status" value="1"/>
</dbReference>
<dbReference type="PROSITE" id="PS51767">
    <property type="entry name" value="PEPTIDASE_A1"/>
    <property type="match status" value="1"/>
</dbReference>
<evidence type="ECO:0000313" key="7">
    <source>
        <dbReference type="WBParaSite" id="BXY_1065100.1"/>
    </source>
</evidence>
<feature type="disulfide bond" evidence="2">
    <location>
        <begin position="230"/>
        <end position="265"/>
    </location>
</feature>
<proteinExistence type="inferred from homology"/>
<name>A0A1I7SCA0_BURXY</name>
<feature type="domain" description="Peptidase A1" evidence="3">
    <location>
        <begin position="1"/>
        <end position="301"/>
    </location>
</feature>
<dbReference type="Pfam" id="PF00026">
    <property type="entry name" value="Asp"/>
    <property type="match status" value="1"/>
</dbReference>
<dbReference type="PANTHER" id="PTHR47966:SF51">
    <property type="entry name" value="BETA-SITE APP-CLEAVING ENZYME, ISOFORM A-RELATED"/>
    <property type="match status" value="1"/>
</dbReference>
<dbReference type="PANTHER" id="PTHR47966">
    <property type="entry name" value="BETA-SITE APP-CLEAVING ENZYME, ISOFORM A-RELATED"/>
    <property type="match status" value="1"/>
</dbReference>
<evidence type="ECO:0000313" key="4">
    <source>
        <dbReference type="EMBL" id="CAD5214244.1"/>
    </source>
</evidence>
<protein>
    <submittedName>
        <fullName evidence="4">(pine wood nematode) hypothetical protein</fullName>
    </submittedName>
    <submittedName>
        <fullName evidence="7">Peptidase A1 domain-containing protein</fullName>
    </submittedName>
</protein>
<evidence type="ECO:0000313" key="5">
    <source>
        <dbReference type="Proteomes" id="UP000095284"/>
    </source>
</evidence>
<keyword evidence="2" id="KW-1015">Disulfide bond</keyword>
<dbReference type="Proteomes" id="UP000659654">
    <property type="component" value="Unassembled WGS sequence"/>
</dbReference>
<evidence type="ECO:0000259" key="3">
    <source>
        <dbReference type="PROSITE" id="PS51767"/>
    </source>
</evidence>
<dbReference type="InterPro" id="IPR001461">
    <property type="entry name" value="Aspartic_peptidase_A1"/>
</dbReference>
<keyword evidence="6" id="KW-1185">Reference proteome</keyword>
<dbReference type="GO" id="GO:0006508">
    <property type="term" value="P:proteolysis"/>
    <property type="evidence" value="ECO:0007669"/>
    <property type="project" value="InterPro"/>
</dbReference>
<sequence length="314" mass="34454">MDKRFLRRLVVDTTEATSFVLDKRFFGDRTTDNNTFNPTKSSSFSRTGGFTTIYDLQGPHKDSVVSGDLGIDNVLVGRYTIRPEFGVAQAAESSDSALKDFDGQYVAGRIGFARGDNPLTNFRVQLLNRFKTSSICLAVFQDGKGSFTPTVSLGAPRIPPADLITSFKADNDKDGLWRIPLNSISIGNFSATVNARAIFSSALDEIVVPFNLLPRIAAALKAKYNKNSSCIVVDCQNEVPLKLNINGTEIVIPAEDYSKKVDGVCYLKITRFNSPYYILGANILTKRGICLDFEKETVTLYKANRGALEGTITL</sequence>
<dbReference type="Proteomes" id="UP000582659">
    <property type="component" value="Unassembled WGS sequence"/>
</dbReference>
<dbReference type="SMR" id="A0A1I7SCA0"/>
<reference evidence="4" key="2">
    <citation type="submission" date="2020-09" db="EMBL/GenBank/DDBJ databases">
        <authorList>
            <person name="Kikuchi T."/>
        </authorList>
    </citation>
    <scope>NUCLEOTIDE SEQUENCE</scope>
    <source>
        <strain evidence="4">Ka4C1</strain>
    </source>
</reference>
<dbReference type="Gene3D" id="2.40.70.10">
    <property type="entry name" value="Acid Proteases"/>
    <property type="match status" value="2"/>
</dbReference>
<accession>A0A1I7SCA0</accession>
<dbReference type="Proteomes" id="UP000095284">
    <property type="component" value="Unplaced"/>
</dbReference>
<dbReference type="AlphaFoldDB" id="A0A1I7SCA0"/>
<reference evidence="7" key="1">
    <citation type="submission" date="2016-11" db="UniProtKB">
        <authorList>
            <consortium name="WormBaseParasite"/>
        </authorList>
    </citation>
    <scope>IDENTIFICATION</scope>
</reference>
<dbReference type="WBParaSite" id="BXY_1065100.1">
    <property type="protein sequence ID" value="BXY_1065100.1"/>
    <property type="gene ID" value="BXY_1065100"/>
</dbReference>
<dbReference type="EMBL" id="CAJFDI010000002">
    <property type="protein sequence ID" value="CAD5214244.1"/>
    <property type="molecule type" value="Genomic_DNA"/>
</dbReference>
<dbReference type="GO" id="GO:0004190">
    <property type="term" value="F:aspartic-type endopeptidase activity"/>
    <property type="evidence" value="ECO:0007669"/>
    <property type="project" value="InterPro"/>
</dbReference>
<comment type="similarity">
    <text evidence="1">Belongs to the peptidase A1 family.</text>
</comment>
<gene>
    <name evidence="4" type="ORF">BXYJ_LOCUS3433</name>
</gene>
<organism evidence="5 7">
    <name type="scientific">Bursaphelenchus xylophilus</name>
    <name type="common">Pinewood nematode worm</name>
    <name type="synonym">Aphelenchoides xylophilus</name>
    <dbReference type="NCBI Taxonomy" id="6326"/>
    <lineage>
        <taxon>Eukaryota</taxon>
        <taxon>Metazoa</taxon>
        <taxon>Ecdysozoa</taxon>
        <taxon>Nematoda</taxon>
        <taxon>Chromadorea</taxon>
        <taxon>Rhabditida</taxon>
        <taxon>Tylenchina</taxon>
        <taxon>Tylenchomorpha</taxon>
        <taxon>Aphelenchoidea</taxon>
        <taxon>Aphelenchoididae</taxon>
        <taxon>Bursaphelenchus</taxon>
    </lineage>
</organism>
<dbReference type="InterPro" id="IPR021109">
    <property type="entry name" value="Peptidase_aspartic_dom_sf"/>
</dbReference>
<dbReference type="EMBL" id="CAJFCV020000002">
    <property type="protein sequence ID" value="CAG9094491.1"/>
    <property type="molecule type" value="Genomic_DNA"/>
</dbReference>